<evidence type="ECO:0000313" key="2">
    <source>
        <dbReference type="EMBL" id="KOM56172.1"/>
    </source>
</evidence>
<reference evidence="3" key="1">
    <citation type="journal article" date="2015" name="Proc. Natl. Acad. Sci. U.S.A.">
        <title>Genome sequencing of adzuki bean (Vigna angularis) provides insight into high starch and low fat accumulation and domestication.</title>
        <authorList>
            <person name="Yang K."/>
            <person name="Tian Z."/>
            <person name="Chen C."/>
            <person name="Luo L."/>
            <person name="Zhao B."/>
            <person name="Wang Z."/>
            <person name="Yu L."/>
            <person name="Li Y."/>
            <person name="Sun Y."/>
            <person name="Li W."/>
            <person name="Chen Y."/>
            <person name="Li Y."/>
            <person name="Zhang Y."/>
            <person name="Ai D."/>
            <person name="Zhao J."/>
            <person name="Shang C."/>
            <person name="Ma Y."/>
            <person name="Wu B."/>
            <person name="Wang M."/>
            <person name="Gao L."/>
            <person name="Sun D."/>
            <person name="Zhang P."/>
            <person name="Guo F."/>
            <person name="Wang W."/>
            <person name="Li Y."/>
            <person name="Wang J."/>
            <person name="Varshney R.K."/>
            <person name="Wang J."/>
            <person name="Ling H.Q."/>
            <person name="Wan P."/>
        </authorList>
    </citation>
    <scope>NUCLEOTIDE SEQUENCE</scope>
    <source>
        <strain evidence="3">cv. Jingnong 6</strain>
    </source>
</reference>
<sequence length="148" mass="17311">MAYSSSRRGKRLAPTERKANPEGWFSDEEKRKDFVCFWGFKEVIRHNCLSILFFRTEGFIFQEWLVYYDLSKFVELEGDYYFNLVKVFYPNIRVAGNNILSRVKGVNIRVDEAISKIVAGFHPGGIKCHREITSVNKNGNRQGQSKRF</sequence>
<dbReference type="Proteomes" id="UP000053144">
    <property type="component" value="Chromosome 10"/>
</dbReference>
<accession>A0A0L9VMP6</accession>
<evidence type="ECO:0000256" key="1">
    <source>
        <dbReference type="SAM" id="MobiDB-lite"/>
    </source>
</evidence>
<dbReference type="EMBL" id="CM003380">
    <property type="protein sequence ID" value="KOM56172.1"/>
    <property type="molecule type" value="Genomic_DNA"/>
</dbReference>
<dbReference type="AlphaFoldDB" id="A0A0L9VMP6"/>
<feature type="region of interest" description="Disordered" evidence="1">
    <location>
        <begin position="1"/>
        <end position="21"/>
    </location>
</feature>
<protein>
    <submittedName>
        <fullName evidence="2">Uncharacterized protein</fullName>
    </submittedName>
</protein>
<proteinExistence type="predicted"/>
<name>A0A0L9VMP6_PHAAN</name>
<evidence type="ECO:0000313" key="3">
    <source>
        <dbReference type="Proteomes" id="UP000053144"/>
    </source>
</evidence>
<gene>
    <name evidence="2" type="ORF">LR48_Vigan10g206400</name>
</gene>
<organism evidence="2 3">
    <name type="scientific">Phaseolus angularis</name>
    <name type="common">Azuki bean</name>
    <name type="synonym">Vigna angularis</name>
    <dbReference type="NCBI Taxonomy" id="3914"/>
    <lineage>
        <taxon>Eukaryota</taxon>
        <taxon>Viridiplantae</taxon>
        <taxon>Streptophyta</taxon>
        <taxon>Embryophyta</taxon>
        <taxon>Tracheophyta</taxon>
        <taxon>Spermatophyta</taxon>
        <taxon>Magnoliopsida</taxon>
        <taxon>eudicotyledons</taxon>
        <taxon>Gunneridae</taxon>
        <taxon>Pentapetalae</taxon>
        <taxon>rosids</taxon>
        <taxon>fabids</taxon>
        <taxon>Fabales</taxon>
        <taxon>Fabaceae</taxon>
        <taxon>Papilionoideae</taxon>
        <taxon>50 kb inversion clade</taxon>
        <taxon>NPAAA clade</taxon>
        <taxon>indigoferoid/millettioid clade</taxon>
        <taxon>Phaseoleae</taxon>
        <taxon>Vigna</taxon>
    </lineage>
</organism>
<dbReference type="Gramene" id="KOM56172">
    <property type="protein sequence ID" value="KOM56172"/>
    <property type="gene ID" value="LR48_Vigan10g206400"/>
</dbReference>